<evidence type="ECO:0000313" key="1">
    <source>
        <dbReference type="EMBL" id="QNN56489.1"/>
    </source>
</evidence>
<protein>
    <submittedName>
        <fullName evidence="1">Uncharacterized protein</fullName>
    </submittedName>
</protein>
<dbReference type="Proteomes" id="UP000515811">
    <property type="component" value="Chromosome"/>
</dbReference>
<dbReference type="KEGG" id="drg:H9K76_18405"/>
<name>A0A7G9RLL4_9BURK</name>
<dbReference type="EMBL" id="CP060714">
    <property type="protein sequence ID" value="QNN56489.1"/>
    <property type="molecule type" value="Genomic_DNA"/>
</dbReference>
<dbReference type="AlphaFoldDB" id="A0A7G9RLL4"/>
<evidence type="ECO:0000313" key="2">
    <source>
        <dbReference type="Proteomes" id="UP000515811"/>
    </source>
</evidence>
<dbReference type="RefSeq" id="WP_187596755.1">
    <property type="nucleotide sequence ID" value="NZ_CP060714.1"/>
</dbReference>
<accession>A0A7G9RLL4</accession>
<gene>
    <name evidence="1" type="ORF">H9K76_18405</name>
</gene>
<sequence length="114" mass="12896">MTKTYLPITEPGTVRQRVMRVEMNYKFDSVPYIVWLEEEQIMLADGSYKYAPAGFMSTQANSDSLAEMFPIINPDTGQELRQMSGRELLVAIQSYYIFKATQRDAEAATGALTP</sequence>
<organism evidence="1 2">
    <name type="scientific">Diaphorobacter ruginosibacter</name>
    <dbReference type="NCBI Taxonomy" id="1715720"/>
    <lineage>
        <taxon>Bacteria</taxon>
        <taxon>Pseudomonadati</taxon>
        <taxon>Pseudomonadota</taxon>
        <taxon>Betaproteobacteria</taxon>
        <taxon>Burkholderiales</taxon>
        <taxon>Comamonadaceae</taxon>
        <taxon>Diaphorobacter</taxon>
    </lineage>
</organism>
<proteinExistence type="predicted"/>
<keyword evidence="2" id="KW-1185">Reference proteome</keyword>
<reference evidence="1 2" key="1">
    <citation type="submission" date="2020-08" db="EMBL/GenBank/DDBJ databases">
        <title>Genome sequence of Diaphorobacter ruginosibacter DSM 27467T.</title>
        <authorList>
            <person name="Hyun D.-W."/>
            <person name="Bae J.-W."/>
        </authorList>
    </citation>
    <scope>NUCLEOTIDE SEQUENCE [LARGE SCALE GENOMIC DNA]</scope>
    <source>
        <strain evidence="1 2">DSM 27467</strain>
    </source>
</reference>